<keyword evidence="3" id="KW-1185">Reference proteome</keyword>
<proteinExistence type="predicted"/>
<dbReference type="OMA" id="REKCECH"/>
<feature type="region of interest" description="Disordered" evidence="1">
    <location>
        <begin position="254"/>
        <end position="292"/>
    </location>
</feature>
<gene>
    <name evidence="2" type="ORF">DGUA_6G014037</name>
</gene>
<reference evidence="3" key="1">
    <citation type="submission" date="2018-01" db="EMBL/GenBank/DDBJ databases">
        <authorList>
            <person name="Alioto T."/>
            <person name="Alioto T."/>
        </authorList>
    </citation>
    <scope>NUCLEOTIDE SEQUENCE [LARGE SCALE GENOMIC DNA]</scope>
</reference>
<organism evidence="2 3">
    <name type="scientific">Drosophila guanche</name>
    <name type="common">Fruit fly</name>
    <dbReference type="NCBI Taxonomy" id="7266"/>
    <lineage>
        <taxon>Eukaryota</taxon>
        <taxon>Metazoa</taxon>
        <taxon>Ecdysozoa</taxon>
        <taxon>Arthropoda</taxon>
        <taxon>Hexapoda</taxon>
        <taxon>Insecta</taxon>
        <taxon>Pterygota</taxon>
        <taxon>Neoptera</taxon>
        <taxon>Endopterygota</taxon>
        <taxon>Diptera</taxon>
        <taxon>Brachycera</taxon>
        <taxon>Muscomorpha</taxon>
        <taxon>Ephydroidea</taxon>
        <taxon>Drosophilidae</taxon>
        <taxon>Drosophila</taxon>
        <taxon>Sophophora</taxon>
    </lineage>
</organism>
<evidence type="ECO:0000313" key="3">
    <source>
        <dbReference type="Proteomes" id="UP000268350"/>
    </source>
</evidence>
<dbReference type="Proteomes" id="UP000268350">
    <property type="component" value="Unassembled WGS sequence"/>
</dbReference>
<protein>
    <submittedName>
        <fullName evidence="2">Uncharacterized protein</fullName>
    </submittedName>
</protein>
<accession>A0A3B0JPC6</accession>
<evidence type="ECO:0000256" key="1">
    <source>
        <dbReference type="SAM" id="MobiDB-lite"/>
    </source>
</evidence>
<dbReference type="AlphaFoldDB" id="A0A3B0JPC6"/>
<sequence>MCACCHSCCRGGCCFASRCQTEKLLVLTEPLICMPRKREKCECHRNRCLLVALAYLFRCTNLSMLSTLWHMAYRQGQPLRGFARDPAWRVLQRVKAPYTEVHDLEIYDSLYDRCGIAIDPLDPCNMFKVLRLMFLSAALVPEQRMGLMRMLEKLNELAFRRVNLELLLQTLASINIEEFVYSLAHHHNLNAYQTKLSEELSQLYERVVTTDKNAIIRYRNRLARGATDINVEPVKTAFKSRNSLNYCIPRSREVDSLSPSGGCVRYAHGDRQKRRKNNSSGIMQSDRKGTDP</sequence>
<dbReference type="EMBL" id="OUUW01000006">
    <property type="protein sequence ID" value="SPP82212.1"/>
    <property type="molecule type" value="Genomic_DNA"/>
</dbReference>
<dbReference type="OrthoDB" id="7861362at2759"/>
<name>A0A3B0JPC6_DROGU</name>
<evidence type="ECO:0000313" key="2">
    <source>
        <dbReference type="EMBL" id="SPP82212.1"/>
    </source>
</evidence>